<keyword evidence="2" id="KW-1185">Reference proteome</keyword>
<evidence type="ECO:0000313" key="2">
    <source>
        <dbReference type="Proteomes" id="UP001501391"/>
    </source>
</evidence>
<dbReference type="Proteomes" id="UP001501391">
    <property type="component" value="Unassembled WGS sequence"/>
</dbReference>
<dbReference type="EMBL" id="BAAAOQ010000010">
    <property type="protein sequence ID" value="GAA2196953.1"/>
    <property type="molecule type" value="Genomic_DNA"/>
</dbReference>
<evidence type="ECO:0000313" key="1">
    <source>
        <dbReference type="EMBL" id="GAA2196953.1"/>
    </source>
</evidence>
<gene>
    <name evidence="1" type="ORF">GCM10009787_33330</name>
</gene>
<comment type="caution">
    <text evidence="1">The sequence shown here is derived from an EMBL/GenBank/DDBJ whole genome shotgun (WGS) entry which is preliminary data.</text>
</comment>
<reference evidence="2" key="1">
    <citation type="journal article" date="2019" name="Int. J. Syst. Evol. Microbiol.">
        <title>The Global Catalogue of Microorganisms (GCM) 10K type strain sequencing project: providing services to taxonomists for standard genome sequencing and annotation.</title>
        <authorList>
            <consortium name="The Broad Institute Genomics Platform"/>
            <consortium name="The Broad Institute Genome Sequencing Center for Infectious Disease"/>
            <person name="Wu L."/>
            <person name="Ma J."/>
        </authorList>
    </citation>
    <scope>NUCLEOTIDE SEQUENCE [LARGE SCALE GENOMIC DNA]</scope>
    <source>
        <strain evidence="2">JCM 14924</strain>
    </source>
</reference>
<name>A0ABP5NG70_9ACTN</name>
<organism evidence="1 2">
    <name type="scientific">Streptomyces bangladeshensis</name>
    <dbReference type="NCBI Taxonomy" id="295352"/>
    <lineage>
        <taxon>Bacteria</taxon>
        <taxon>Bacillati</taxon>
        <taxon>Actinomycetota</taxon>
        <taxon>Actinomycetes</taxon>
        <taxon>Kitasatosporales</taxon>
        <taxon>Streptomycetaceae</taxon>
        <taxon>Streptomyces</taxon>
    </lineage>
</organism>
<proteinExistence type="predicted"/>
<sequence>MTRQVISPAEVTGASPPPCVPVWRSRGGRVSYVVGPTSQRPGTAMNQYRVQFTVEARATCDALPAERRTQVDRAVRVLARDPFRKTSTAQLGPDEHLRRAYVGPGVKLEYMAAGAVMVVVGLEIFDERAYLVDEADAQ</sequence>
<protein>
    <submittedName>
        <fullName evidence="1">Uncharacterized protein</fullName>
    </submittedName>
</protein>
<accession>A0ABP5NG70</accession>